<dbReference type="GO" id="GO:0051607">
    <property type="term" value="P:defense response to virus"/>
    <property type="evidence" value="ECO:0007669"/>
    <property type="project" value="UniProtKB-KW"/>
</dbReference>
<dbReference type="CDD" id="cd09693">
    <property type="entry name" value="Cas5_I"/>
    <property type="match status" value="1"/>
</dbReference>
<dbReference type="InterPro" id="IPR013422">
    <property type="entry name" value="CRISPR-assoc_prot_Cas5_N"/>
</dbReference>
<proteinExistence type="predicted"/>
<keyword evidence="3" id="KW-1185">Reference proteome</keyword>
<evidence type="ECO:0000313" key="2">
    <source>
        <dbReference type="EMBL" id="AXE21944.1"/>
    </source>
</evidence>
<dbReference type="GO" id="GO:0043571">
    <property type="term" value="P:maintenance of CRISPR repeat elements"/>
    <property type="evidence" value="ECO:0007669"/>
    <property type="project" value="InterPro"/>
</dbReference>
<sequence>MLHCVIEIRSVTASFRNPEFQNFHKSFRLPPPTTLIGLAGAALGLSPKSAQDFFEKDSFRAGVRGIASGMARDLWKYDTLPGRSVITREILMDTHYWIVFGCESQETIHQIKAAFDNPVFALTMGSSDSLAKIVKTELIESESESNELENALVEDDIIPLVLAQALKGGEFSFGVNDSDPIAYQLPTRFAYESDYGVRKIAARKLFSFIGPKVTFKDEVFRGVHFGDVFIPTFTL</sequence>
<evidence type="ECO:0000256" key="1">
    <source>
        <dbReference type="ARBA" id="ARBA00023118"/>
    </source>
</evidence>
<evidence type="ECO:0000313" key="3">
    <source>
        <dbReference type="Proteomes" id="UP000251993"/>
    </source>
</evidence>
<dbReference type="AlphaFoldDB" id="A0A344TTH3"/>
<dbReference type="Proteomes" id="UP000251993">
    <property type="component" value="Plasmid unnamed4"/>
</dbReference>
<dbReference type="Pfam" id="PF09704">
    <property type="entry name" value="Cas_Cas5d"/>
    <property type="match status" value="1"/>
</dbReference>
<gene>
    <name evidence="2" type="ORF">DR864_29205</name>
</gene>
<dbReference type="RefSeq" id="WP_114070684.1">
    <property type="nucleotide sequence ID" value="NZ_CP030854.1"/>
</dbReference>
<keyword evidence="2" id="KW-0614">Plasmid</keyword>
<reference evidence="2 3" key="1">
    <citation type="submission" date="2018-07" db="EMBL/GenBank/DDBJ databases">
        <title>Genome sequencing of Runella.</title>
        <authorList>
            <person name="Baek M.-G."/>
            <person name="Yi H."/>
        </authorList>
    </citation>
    <scope>NUCLEOTIDE SEQUENCE [LARGE SCALE GENOMIC DNA]</scope>
    <source>
        <strain evidence="2 3">HYN0085</strain>
        <plasmid evidence="2 3">unnamed4</plasmid>
    </source>
</reference>
<dbReference type="Gene3D" id="3.30.70.2660">
    <property type="match status" value="1"/>
</dbReference>
<organism evidence="2 3">
    <name type="scientific">Runella rosea</name>
    <dbReference type="NCBI Taxonomy" id="2259595"/>
    <lineage>
        <taxon>Bacteria</taxon>
        <taxon>Pseudomonadati</taxon>
        <taxon>Bacteroidota</taxon>
        <taxon>Cytophagia</taxon>
        <taxon>Cytophagales</taxon>
        <taxon>Spirosomataceae</taxon>
        <taxon>Runella</taxon>
    </lineage>
</organism>
<keyword evidence="1" id="KW-0051">Antiviral defense</keyword>
<accession>A0A344TTH3</accession>
<dbReference type="NCBIfam" id="TIGR02593">
    <property type="entry name" value="CRISPR_cas5"/>
    <property type="match status" value="1"/>
</dbReference>
<dbReference type="InterPro" id="IPR021124">
    <property type="entry name" value="CRISPR-assoc_prot_Cas5"/>
</dbReference>
<dbReference type="OrthoDB" id="5363158at2"/>
<geneLocation type="plasmid" evidence="2 3">
    <name>unnamed4</name>
</geneLocation>
<dbReference type="KEGG" id="run:DR864_29205"/>
<dbReference type="EMBL" id="CP030854">
    <property type="protein sequence ID" value="AXE21944.1"/>
    <property type="molecule type" value="Genomic_DNA"/>
</dbReference>
<name>A0A344TTH3_9BACT</name>
<protein>
    <submittedName>
        <fullName evidence="2">CRISPR-associated protein Cas5</fullName>
    </submittedName>
</protein>